<feature type="binding site" evidence="4">
    <location>
        <begin position="60"/>
        <end position="65"/>
    </location>
    <ligand>
        <name>substrate</name>
    </ligand>
</feature>
<feature type="region of interest" description="Disordered" evidence="5">
    <location>
        <begin position="1"/>
        <end position="27"/>
    </location>
</feature>
<dbReference type="InterPro" id="IPR017939">
    <property type="entry name" value="G-Glutamylcylcotransferase"/>
</dbReference>
<gene>
    <name evidence="7" type="ORF">B0T17DRAFT_467718</name>
</gene>
<feature type="non-terminal residue" evidence="7">
    <location>
        <position position="294"/>
    </location>
</feature>
<feature type="transmembrane region" description="Helical" evidence="6">
    <location>
        <begin position="259"/>
        <end position="278"/>
    </location>
</feature>
<feature type="region of interest" description="Disordered" evidence="5">
    <location>
        <begin position="113"/>
        <end position="152"/>
    </location>
</feature>
<dbReference type="EMBL" id="JAULSR010000003">
    <property type="protein sequence ID" value="KAK0624789.1"/>
    <property type="molecule type" value="Genomic_DNA"/>
</dbReference>
<dbReference type="AlphaFoldDB" id="A0AA39X020"/>
<keyword evidence="6" id="KW-0472">Membrane</keyword>
<name>A0AA39X020_9PEZI</name>
<organism evidence="7 8">
    <name type="scientific">Bombardia bombarda</name>
    <dbReference type="NCBI Taxonomy" id="252184"/>
    <lineage>
        <taxon>Eukaryota</taxon>
        <taxon>Fungi</taxon>
        <taxon>Dikarya</taxon>
        <taxon>Ascomycota</taxon>
        <taxon>Pezizomycotina</taxon>
        <taxon>Sordariomycetes</taxon>
        <taxon>Sordariomycetidae</taxon>
        <taxon>Sordariales</taxon>
        <taxon>Lasiosphaeriaceae</taxon>
        <taxon>Bombardia</taxon>
    </lineage>
</organism>
<keyword evidence="6" id="KW-0812">Transmembrane</keyword>
<evidence type="ECO:0000256" key="6">
    <source>
        <dbReference type="SAM" id="Phobius"/>
    </source>
</evidence>
<evidence type="ECO:0000313" key="8">
    <source>
        <dbReference type="Proteomes" id="UP001174934"/>
    </source>
</evidence>
<dbReference type="PANTHER" id="PTHR12935:SF0">
    <property type="entry name" value="GAMMA-GLUTAMYLCYCLOTRANSFERASE"/>
    <property type="match status" value="1"/>
</dbReference>
<comment type="caution">
    <text evidence="7">The sequence shown here is derived from an EMBL/GenBank/DDBJ whole genome shotgun (WGS) entry which is preliminary data.</text>
</comment>
<dbReference type="Gene3D" id="3.10.490.10">
    <property type="entry name" value="Gamma-glutamyl cyclotransferase-like"/>
    <property type="match status" value="2"/>
</dbReference>
<dbReference type="PANTHER" id="PTHR12935">
    <property type="entry name" value="GAMMA-GLUTAMYLCYCLOTRANSFERASE"/>
    <property type="match status" value="1"/>
</dbReference>
<evidence type="ECO:0000256" key="4">
    <source>
        <dbReference type="PIRSR" id="PIRSR617939-2"/>
    </source>
</evidence>
<proteinExistence type="predicted"/>
<feature type="active site" description="Proton acceptor" evidence="3">
    <location>
        <position position="175"/>
    </location>
</feature>
<evidence type="ECO:0000256" key="5">
    <source>
        <dbReference type="SAM" id="MobiDB-lite"/>
    </source>
</evidence>
<dbReference type="EC" id="4.3.2.9" evidence="1"/>
<protein>
    <recommendedName>
        <fullName evidence="1">gamma-glutamylcyclotransferase</fullName>
        <ecNumber evidence="1">4.3.2.9</ecNumber>
    </recommendedName>
</protein>
<keyword evidence="8" id="KW-1185">Reference proteome</keyword>
<evidence type="ECO:0000256" key="1">
    <source>
        <dbReference type="ARBA" id="ARBA00012346"/>
    </source>
</evidence>
<reference evidence="7" key="1">
    <citation type="submission" date="2023-06" db="EMBL/GenBank/DDBJ databases">
        <title>Genome-scale phylogeny and comparative genomics of the fungal order Sordariales.</title>
        <authorList>
            <consortium name="Lawrence Berkeley National Laboratory"/>
            <person name="Hensen N."/>
            <person name="Bonometti L."/>
            <person name="Westerberg I."/>
            <person name="Brannstrom I.O."/>
            <person name="Guillou S."/>
            <person name="Cros-Aarteil S."/>
            <person name="Calhoun S."/>
            <person name="Haridas S."/>
            <person name="Kuo A."/>
            <person name="Mondo S."/>
            <person name="Pangilinan J."/>
            <person name="Riley R."/>
            <person name="LaButti K."/>
            <person name="Andreopoulos B."/>
            <person name="Lipzen A."/>
            <person name="Chen C."/>
            <person name="Yanf M."/>
            <person name="Daum C."/>
            <person name="Ng V."/>
            <person name="Clum A."/>
            <person name="Steindorff A."/>
            <person name="Ohm R."/>
            <person name="Martin F."/>
            <person name="Silar P."/>
            <person name="Natvig D."/>
            <person name="Lalanne C."/>
            <person name="Gautier V."/>
            <person name="Ament-velasquez S.L."/>
            <person name="Kruys A."/>
            <person name="Hutchinson M.I."/>
            <person name="Powell A.J."/>
            <person name="Barry K."/>
            <person name="Miller A.N."/>
            <person name="Grigoriev I.V."/>
            <person name="Debuchy R."/>
            <person name="Gladieux P."/>
            <person name="Thoren M.H."/>
            <person name="Johannesson H."/>
        </authorList>
    </citation>
    <scope>NUCLEOTIDE SEQUENCE</scope>
    <source>
        <strain evidence="7">SMH3391-2</strain>
    </source>
</reference>
<feature type="non-terminal residue" evidence="7">
    <location>
        <position position="1"/>
    </location>
</feature>
<evidence type="ECO:0000256" key="2">
    <source>
        <dbReference type="ARBA" id="ARBA00023239"/>
    </source>
</evidence>
<dbReference type="GO" id="GO:0003839">
    <property type="term" value="F:gamma-glutamylcyclotransferase activity"/>
    <property type="evidence" value="ECO:0007669"/>
    <property type="project" value="UniProtKB-EC"/>
</dbReference>
<feature type="binding site" evidence="4">
    <location>
        <position position="190"/>
    </location>
    <ligand>
        <name>substrate</name>
    </ligand>
</feature>
<evidence type="ECO:0000256" key="3">
    <source>
        <dbReference type="PIRSR" id="PIRSR617939-1"/>
    </source>
</evidence>
<evidence type="ECO:0000313" key="7">
    <source>
        <dbReference type="EMBL" id="KAK0624789.1"/>
    </source>
</evidence>
<dbReference type="Proteomes" id="UP001174934">
    <property type="component" value="Unassembled WGS sequence"/>
</dbReference>
<sequence>SYPPISSIPRTTAARLSQPDAFPSTVPFPSEPVPAATLLAQHDDTNTTTTAPPQPRSVLYLAYGSNLCAKTFLGRRGIRPISQVNVSAPTLQLVFDLPGLPYLEPCFANTAIRKPKTPPKLPPKIPDLPDLPDLPPYDPSPDENNNNNNKEWDDGLIGVVYEVTPDDYAHVLATEGGGMSYQDILPSARYLELITTGAAEHDLPSAYQEYLGKLQAYTVTTWRQRVGQVLFLLVWIPMFIPLALLSGSGILTDKETGRLPVWFVGLMAVLGNLMWGSYDGVWKGVFGEGERTLD</sequence>
<accession>A0AA39X020</accession>
<keyword evidence="2" id="KW-0456">Lyase</keyword>
<keyword evidence="6" id="KW-1133">Transmembrane helix</keyword>
<feature type="transmembrane region" description="Helical" evidence="6">
    <location>
        <begin position="229"/>
        <end position="252"/>
    </location>
</feature>